<dbReference type="EMBL" id="CAJNBL010000041">
    <property type="protein sequence ID" value="CAE6733413.1"/>
    <property type="molecule type" value="Genomic_DNA"/>
</dbReference>
<protein>
    <submittedName>
        <fullName evidence="1">Uncharacterized protein</fullName>
    </submittedName>
</protein>
<reference evidence="1" key="1">
    <citation type="submission" date="2021-02" db="EMBL/GenBank/DDBJ databases">
        <authorList>
            <person name="Han P."/>
        </authorList>
    </citation>
    <scope>NUCLEOTIDE SEQUENCE</scope>
    <source>
        <strain evidence="1">Candidatus Nitrotoga sp. ZN8</strain>
    </source>
</reference>
<dbReference type="Proteomes" id="UP000675882">
    <property type="component" value="Unassembled WGS sequence"/>
</dbReference>
<comment type="caution">
    <text evidence="1">The sequence shown here is derived from an EMBL/GenBank/DDBJ whole genome shotgun (WGS) entry which is preliminary data.</text>
</comment>
<accession>A0A916FCJ0</accession>
<gene>
    <name evidence="1" type="ORF">NTGZN8_60009</name>
</gene>
<dbReference type="AlphaFoldDB" id="A0A916FCJ0"/>
<evidence type="ECO:0000313" key="1">
    <source>
        <dbReference type="EMBL" id="CAE6733413.1"/>
    </source>
</evidence>
<organism evidence="1 2">
    <name type="scientific">Candidatus Nitrotoga fabula</name>
    <dbReference type="NCBI Taxonomy" id="2182327"/>
    <lineage>
        <taxon>Bacteria</taxon>
        <taxon>Pseudomonadati</taxon>
        <taxon>Pseudomonadota</taxon>
        <taxon>Betaproteobacteria</taxon>
        <taxon>Nitrosomonadales</taxon>
        <taxon>Gallionellaceae</taxon>
        <taxon>Candidatus Nitrotoga</taxon>
    </lineage>
</organism>
<evidence type="ECO:0000313" key="2">
    <source>
        <dbReference type="Proteomes" id="UP000675882"/>
    </source>
</evidence>
<sequence>MILFLRKLQENTFYAHTLYWKKTKF</sequence>
<name>A0A916FCJ0_9PROT</name>
<keyword evidence="2" id="KW-1185">Reference proteome</keyword>
<proteinExistence type="predicted"/>